<organism evidence="2">
    <name type="scientific">marine sediment metagenome</name>
    <dbReference type="NCBI Taxonomy" id="412755"/>
    <lineage>
        <taxon>unclassified sequences</taxon>
        <taxon>metagenomes</taxon>
        <taxon>ecological metagenomes</taxon>
    </lineage>
</organism>
<sequence length="112" mass="12245">RTGKYLVNVDPDSSLPQTRALRERKAIEMYSILRSNPLIDPVALTQYLLHELHGVQFDNLMRALPMQENTPSGVVGADQFGALVGQGMQDLQAQGQKALPPSEAFSRIQGAA</sequence>
<protein>
    <submittedName>
        <fullName evidence="2">Uncharacterized protein</fullName>
    </submittedName>
</protein>
<proteinExistence type="predicted"/>
<evidence type="ECO:0000313" key="2">
    <source>
        <dbReference type="EMBL" id="KKK78838.1"/>
    </source>
</evidence>
<gene>
    <name evidence="2" type="ORF">LCGC14_2839500</name>
</gene>
<name>A0A0F8YBS0_9ZZZZ</name>
<feature type="region of interest" description="Disordered" evidence="1">
    <location>
        <begin position="92"/>
        <end position="112"/>
    </location>
</feature>
<evidence type="ECO:0000256" key="1">
    <source>
        <dbReference type="SAM" id="MobiDB-lite"/>
    </source>
</evidence>
<accession>A0A0F8YBS0</accession>
<dbReference type="AlphaFoldDB" id="A0A0F8YBS0"/>
<reference evidence="2" key="1">
    <citation type="journal article" date="2015" name="Nature">
        <title>Complex archaea that bridge the gap between prokaryotes and eukaryotes.</title>
        <authorList>
            <person name="Spang A."/>
            <person name="Saw J.H."/>
            <person name="Jorgensen S.L."/>
            <person name="Zaremba-Niedzwiedzka K."/>
            <person name="Martijn J."/>
            <person name="Lind A.E."/>
            <person name="van Eijk R."/>
            <person name="Schleper C."/>
            <person name="Guy L."/>
            <person name="Ettema T.J."/>
        </authorList>
    </citation>
    <scope>NUCLEOTIDE SEQUENCE</scope>
</reference>
<comment type="caution">
    <text evidence="2">The sequence shown here is derived from an EMBL/GenBank/DDBJ whole genome shotgun (WGS) entry which is preliminary data.</text>
</comment>
<dbReference type="EMBL" id="LAZR01054304">
    <property type="protein sequence ID" value="KKK78838.1"/>
    <property type="molecule type" value="Genomic_DNA"/>
</dbReference>
<feature type="non-terminal residue" evidence="2">
    <location>
        <position position="1"/>
    </location>
</feature>